<dbReference type="AlphaFoldDB" id="A0AAV8WEF4"/>
<dbReference type="GO" id="GO:0032991">
    <property type="term" value="C:protein-containing complex"/>
    <property type="evidence" value="ECO:0007669"/>
    <property type="project" value="UniProtKB-ARBA"/>
</dbReference>
<dbReference type="GO" id="GO:0000149">
    <property type="term" value="F:SNARE binding"/>
    <property type="evidence" value="ECO:0007669"/>
    <property type="project" value="TreeGrafter"/>
</dbReference>
<name>A0AAV8WEF4_9CUCU</name>
<dbReference type="PANTHER" id="PTHR15157:SF5">
    <property type="entry name" value="UV RADIATION RESISTANCE-ASSOCIATED GENE PROTEIN"/>
    <property type="match status" value="1"/>
</dbReference>
<feature type="region of interest" description="Disordered" evidence="2">
    <location>
        <begin position="514"/>
        <end position="537"/>
    </location>
</feature>
<evidence type="ECO:0000313" key="4">
    <source>
        <dbReference type="Proteomes" id="UP001159042"/>
    </source>
</evidence>
<evidence type="ECO:0000256" key="2">
    <source>
        <dbReference type="SAM" id="MobiDB-lite"/>
    </source>
</evidence>
<dbReference type="GO" id="GO:0005768">
    <property type="term" value="C:endosome"/>
    <property type="evidence" value="ECO:0007669"/>
    <property type="project" value="TreeGrafter"/>
</dbReference>
<dbReference type="GO" id="GO:0035493">
    <property type="term" value="P:SNARE complex assembly"/>
    <property type="evidence" value="ECO:0007669"/>
    <property type="project" value="TreeGrafter"/>
</dbReference>
<organism evidence="3 4">
    <name type="scientific">Exocentrus adspersus</name>
    <dbReference type="NCBI Taxonomy" id="1586481"/>
    <lineage>
        <taxon>Eukaryota</taxon>
        <taxon>Metazoa</taxon>
        <taxon>Ecdysozoa</taxon>
        <taxon>Arthropoda</taxon>
        <taxon>Hexapoda</taxon>
        <taxon>Insecta</taxon>
        <taxon>Pterygota</taxon>
        <taxon>Neoptera</taxon>
        <taxon>Endopterygota</taxon>
        <taxon>Coleoptera</taxon>
        <taxon>Polyphaga</taxon>
        <taxon>Cucujiformia</taxon>
        <taxon>Chrysomeloidea</taxon>
        <taxon>Cerambycidae</taxon>
        <taxon>Lamiinae</taxon>
        <taxon>Acanthocinini</taxon>
        <taxon>Exocentrus</taxon>
    </lineage>
</organism>
<dbReference type="PANTHER" id="PTHR15157">
    <property type="entry name" value="UV RADIATION RESISTANCE-ASSOCIATED GENE PROTEIN"/>
    <property type="match status" value="1"/>
</dbReference>
<proteinExistence type="predicted"/>
<sequence length="826" mass="94142">MNFSTPEFTLGRQRSRQWLPLVSQQFRLRHVYQIMALNLASETTGSHYFTLHLTTMCAPFYTSPQIKSPNPKWPELDLRDATNTSASCIVLRIWQQSPEHGDKIVLTWGVHFSGLVYVGNKIADIQPLYFRNNSVIFYMQGGYYTSHRVINTDLQKPIPFLSKANLADGKVVYKRVAVKLSRNETQDSYTLDKLRRLHFLQVQINKKSIEVQNVRDKISAEKCSNLGADAQIPPSPAQGVRYASQLLTMNSLNRMLQEKPTKVQKREMARIQKEIEVEKFKTRLLSQEKDKRSVVIRQLKQKQTGVVEENEDRNFALMENYHLLSREGDRLKEYKRSLQQHREVYSVLYSHLQQRRRRLLRELLFIYPIDKHSEDKYTVHGIYLPRSDILADCSDTGLSVALGYITHILIMCSTFLQVPLRYPLTHYGSRSYITDNVSPFFTRKRKRQVVMVLFCSFPLYTRGKDKAQFTYAVYLLNKNLAQLRWLFYMNTSDLKSTLPNLLSFLQGQQEFRIEPVPPVGPKRDAPEDTKATAQSSPSHLVVNEKYVSLHSFGSNSNISDPILDCIRHENQIQRSNSPTRKPSRKPVSKPCSSSECGRGLGEILAIPEAFLSKQISSDSFRNYIASEKYGSEAFKHDSCCEGSVTSESSYSLIHITNGKEVDRTEAVSESITESLVFQESIEQGTDPLDPNTSLFAITKSIKIHSDSRLNKLDSIGTQNKRISRSMGSYTDDEAGLVLKTSFELGSEPLLNVSDDLKSQLPSSLQEGQHEYLEKWLKTTPGLICSNENLYPDEYLGTSSASQGSPLMARTDALLSTKSFNLVKPKP</sequence>
<keyword evidence="1" id="KW-0175">Coiled coil</keyword>
<comment type="caution">
    <text evidence="3">The sequence shown here is derived from an EMBL/GenBank/DDBJ whole genome shotgun (WGS) entry which is preliminary data.</text>
</comment>
<dbReference type="Pfam" id="PF10186">
    <property type="entry name" value="ATG14"/>
    <property type="match status" value="1"/>
</dbReference>
<gene>
    <name evidence="3" type="ORF">NQ315_001092</name>
</gene>
<dbReference type="Proteomes" id="UP001159042">
    <property type="component" value="Unassembled WGS sequence"/>
</dbReference>
<dbReference type="InterPro" id="IPR018791">
    <property type="entry name" value="UV_resistance/autophagy_Atg14"/>
</dbReference>
<keyword evidence="4" id="KW-1185">Reference proteome</keyword>
<dbReference type="GO" id="GO:0000323">
    <property type="term" value="C:lytic vacuole"/>
    <property type="evidence" value="ECO:0007669"/>
    <property type="project" value="TreeGrafter"/>
</dbReference>
<accession>A0AAV8WEF4</accession>
<evidence type="ECO:0008006" key="5">
    <source>
        <dbReference type="Google" id="ProtNLM"/>
    </source>
</evidence>
<reference evidence="3 4" key="1">
    <citation type="journal article" date="2023" name="Insect Mol. Biol.">
        <title>Genome sequencing provides insights into the evolution of gene families encoding plant cell wall-degrading enzymes in longhorned beetles.</title>
        <authorList>
            <person name="Shin N.R."/>
            <person name="Okamura Y."/>
            <person name="Kirsch R."/>
            <person name="Pauchet Y."/>
        </authorList>
    </citation>
    <scope>NUCLEOTIDE SEQUENCE [LARGE SCALE GENOMIC DNA]</scope>
    <source>
        <strain evidence="3">EAD_L_NR</strain>
    </source>
</reference>
<dbReference type="EMBL" id="JANEYG010000002">
    <property type="protein sequence ID" value="KAJ8924929.1"/>
    <property type="molecule type" value="Genomic_DNA"/>
</dbReference>
<evidence type="ECO:0000313" key="3">
    <source>
        <dbReference type="EMBL" id="KAJ8924929.1"/>
    </source>
</evidence>
<evidence type="ECO:0000256" key="1">
    <source>
        <dbReference type="ARBA" id="ARBA00023054"/>
    </source>
</evidence>
<protein>
    <recommendedName>
        <fullName evidence="5">UV radiation resistance-associated gene protein</fullName>
    </recommendedName>
</protein>
<feature type="region of interest" description="Disordered" evidence="2">
    <location>
        <begin position="571"/>
        <end position="596"/>
    </location>
</feature>
<feature type="compositionally biased region" description="Basic and acidic residues" evidence="2">
    <location>
        <begin position="521"/>
        <end position="530"/>
    </location>
</feature>